<keyword evidence="16" id="KW-1185">Reference proteome</keyword>
<feature type="domain" description="Cadherin" evidence="15">
    <location>
        <begin position="374"/>
        <end position="487"/>
    </location>
</feature>
<dbReference type="FunFam" id="2.60.40.60:FF:000094">
    <property type="entry name" value="protocadherin gamma-C4 isoform X2"/>
    <property type="match status" value="1"/>
</dbReference>
<keyword evidence="5" id="KW-0732">Signal</keyword>
<keyword evidence="10 14" id="KW-0472">Membrane</keyword>
<dbReference type="PANTHER" id="PTHR24025:SF23">
    <property type="entry name" value="NEURAL-CADHERIN"/>
    <property type="match status" value="1"/>
</dbReference>
<accession>A0A6P8GW23</accession>
<feature type="domain" description="Cadherin" evidence="15">
    <location>
        <begin position="253"/>
        <end position="365"/>
    </location>
</feature>
<feature type="domain" description="Cadherin" evidence="15">
    <location>
        <begin position="593"/>
        <end position="703"/>
    </location>
</feature>
<dbReference type="FunFam" id="2.60.40.60:FF:000002">
    <property type="entry name" value="Protocadherin alpha 2"/>
    <property type="match status" value="1"/>
</dbReference>
<dbReference type="SMART" id="SM00112">
    <property type="entry name" value="CA"/>
    <property type="match status" value="9"/>
</dbReference>
<organism evidence="16 17">
    <name type="scientific">Clupea harengus</name>
    <name type="common">Atlantic herring</name>
    <dbReference type="NCBI Taxonomy" id="7950"/>
    <lineage>
        <taxon>Eukaryota</taxon>
        <taxon>Metazoa</taxon>
        <taxon>Chordata</taxon>
        <taxon>Craniata</taxon>
        <taxon>Vertebrata</taxon>
        <taxon>Euteleostomi</taxon>
        <taxon>Actinopterygii</taxon>
        <taxon>Neopterygii</taxon>
        <taxon>Teleostei</taxon>
        <taxon>Clupei</taxon>
        <taxon>Clupeiformes</taxon>
        <taxon>Clupeoidei</taxon>
        <taxon>Clupeidae</taxon>
        <taxon>Clupea</taxon>
    </lineage>
</organism>
<feature type="domain" description="Cadherin" evidence="15">
    <location>
        <begin position="704"/>
        <end position="815"/>
    </location>
</feature>
<feature type="domain" description="Cadherin" evidence="15">
    <location>
        <begin position="488"/>
        <end position="592"/>
    </location>
</feature>
<dbReference type="GO" id="GO:0005509">
    <property type="term" value="F:calcium ion binding"/>
    <property type="evidence" value="ECO:0007669"/>
    <property type="project" value="UniProtKB-UniRule"/>
</dbReference>
<dbReference type="FunFam" id="2.60.40.60:FF:000168">
    <property type="entry name" value="Cadherin-related family member 2"/>
    <property type="match status" value="1"/>
</dbReference>
<feature type="domain" description="Cadherin" evidence="15">
    <location>
        <begin position="138"/>
        <end position="252"/>
    </location>
</feature>
<dbReference type="GO" id="GO:0007156">
    <property type="term" value="P:homophilic cell adhesion via plasma membrane adhesion molecules"/>
    <property type="evidence" value="ECO:0007669"/>
    <property type="project" value="InterPro"/>
</dbReference>
<evidence type="ECO:0000256" key="1">
    <source>
        <dbReference type="ARBA" id="ARBA00004251"/>
    </source>
</evidence>
<evidence type="ECO:0000256" key="7">
    <source>
        <dbReference type="ARBA" id="ARBA00022837"/>
    </source>
</evidence>
<dbReference type="KEGG" id="char:105903066"/>
<evidence type="ECO:0000256" key="11">
    <source>
        <dbReference type="ARBA" id="ARBA00023180"/>
    </source>
</evidence>
<dbReference type="GO" id="GO:0005911">
    <property type="term" value="C:cell-cell junction"/>
    <property type="evidence" value="ECO:0007669"/>
    <property type="project" value="TreeGrafter"/>
</dbReference>
<keyword evidence="3" id="KW-0597">Phosphoprotein</keyword>
<evidence type="ECO:0000256" key="4">
    <source>
        <dbReference type="ARBA" id="ARBA00022692"/>
    </source>
</evidence>
<keyword evidence="7 12" id="KW-0106">Calcium</keyword>
<feature type="compositionally biased region" description="Polar residues" evidence="13">
    <location>
        <begin position="1307"/>
        <end position="1321"/>
    </location>
</feature>
<keyword evidence="8" id="KW-0130">Cell adhesion</keyword>
<feature type="domain" description="Cadherin" evidence="15">
    <location>
        <begin position="815"/>
        <end position="930"/>
    </location>
</feature>
<evidence type="ECO:0000313" key="16">
    <source>
        <dbReference type="Proteomes" id="UP000515152"/>
    </source>
</evidence>
<dbReference type="PROSITE" id="PS00232">
    <property type="entry name" value="CADHERIN_1"/>
    <property type="match status" value="5"/>
</dbReference>
<dbReference type="OrthoDB" id="6491773at2759"/>
<dbReference type="RefSeq" id="XP_031442718.1">
    <property type="nucleotide sequence ID" value="XM_031586858.2"/>
</dbReference>
<comment type="subcellular location">
    <subcellularLocation>
        <location evidence="1">Cell membrane</location>
        <topology evidence="1">Single-pass type I membrane protein</topology>
    </subcellularLocation>
</comment>
<proteinExistence type="predicted"/>
<dbReference type="GO" id="GO:0009653">
    <property type="term" value="P:anatomical structure morphogenesis"/>
    <property type="evidence" value="ECO:0007669"/>
    <property type="project" value="UniProtKB-ARBA"/>
</dbReference>
<keyword evidence="2" id="KW-1003">Cell membrane</keyword>
<gene>
    <name evidence="17" type="primary">LOC105903066</name>
</gene>
<dbReference type="PANTHER" id="PTHR24025">
    <property type="entry name" value="DESMOGLEIN FAMILY MEMBER"/>
    <property type="match status" value="1"/>
</dbReference>
<name>A0A6P8GW23_CLUHA</name>
<dbReference type="Pfam" id="PF00028">
    <property type="entry name" value="Cadherin"/>
    <property type="match status" value="7"/>
</dbReference>
<dbReference type="Gene3D" id="2.60.40.60">
    <property type="entry name" value="Cadherins"/>
    <property type="match status" value="9"/>
</dbReference>
<dbReference type="Proteomes" id="UP000515152">
    <property type="component" value="Chromosome 20"/>
</dbReference>
<evidence type="ECO:0000256" key="10">
    <source>
        <dbReference type="ARBA" id="ARBA00023136"/>
    </source>
</evidence>
<protein>
    <submittedName>
        <fullName evidence="17">Cadherin-related family member 2-like isoform X1</fullName>
    </submittedName>
</protein>
<dbReference type="CDD" id="cd11304">
    <property type="entry name" value="Cadherin_repeat"/>
    <property type="match status" value="9"/>
</dbReference>
<reference evidence="17" key="1">
    <citation type="submission" date="2025-08" db="UniProtKB">
        <authorList>
            <consortium name="RefSeq"/>
        </authorList>
    </citation>
    <scope>IDENTIFICATION</scope>
</reference>
<evidence type="ECO:0000256" key="3">
    <source>
        <dbReference type="ARBA" id="ARBA00022553"/>
    </source>
</evidence>
<evidence type="ECO:0000256" key="9">
    <source>
        <dbReference type="ARBA" id="ARBA00022989"/>
    </source>
</evidence>
<dbReference type="GO" id="GO:0005886">
    <property type="term" value="C:plasma membrane"/>
    <property type="evidence" value="ECO:0007669"/>
    <property type="project" value="UniProtKB-SubCell"/>
</dbReference>
<keyword evidence="4 14" id="KW-0812">Transmembrane</keyword>
<evidence type="ECO:0000256" key="13">
    <source>
        <dbReference type="SAM" id="MobiDB-lite"/>
    </source>
</evidence>
<dbReference type="SUPFAM" id="SSF49313">
    <property type="entry name" value="Cadherin-like"/>
    <property type="match status" value="9"/>
</dbReference>
<sequence>MSNISDTLVLHTEMGRLTIISFLVLVTLTAKAHSNLIPEITTDDLIRVREDTPVGHRAFMINATDPEGVPLRYSFKSVSALFQPNPTTGEVTVKSPLDREGQEVHTLMLVVSDGVYTDVQKTVTVVLEDGNDNQPVFQGTPYNAKIPENAALGTTVLRVSAKDADSGTSGYVGYYMSGVTPSDGAGLFEIGERTGAITLMGGLSFTEKSTFYQLDVTAKDGGGILEGQQVIQSSSVFIFVNVEDVPDIDPLFVNLPSTATVEEGTPSGTSVFKVRARDPDTGINSPIKYSIASASATGLFQIDEDSGVISVQAPFDREQYLESDGVITLEIKAEESTPNVHDVNAFATSEIQITIRDVNDNKPEFYDCTEACVIQNTFSGNIDEHSAVGLSVLGLSMKVIDGDKGENSTFTLSIEGPGKDAFSVSPSRAVSNTIVQILMKTPADVDFEKGAFMTVKLIAVDTKKEEFKSTATVTITINDINDNSPKFKQETYNLEIEEHSPAGTEIATITATDPDTEDVGNIVYKLLPESMLEFFNVDPDTGRITVENGDLLDREGRSFYSANLQAKDKANNTGTAILEITLLDKNDNAPKMIRESYIAFVNEGPGVNLKLQIQAIDDDQPGTDNSKIEYQIVESEFSHDFTINKDTGILKMTDALDREALDPALNGVIELNVTAYDKGIPPLGTSVIVEINVGDINDNSPLFQKKEYNFEVKESEKGAFINSVLAKDKDQTEMNNRISFSITGGSSGTFSVRSVPAPNNTGYWGNISVDQDIELDYETRKTYTFKVQALDLDRKEDSATVILKVLDVNDETPSLKTGLVIETKENNTVDGGVIGKIVGDDKDTVHQLEYELLRTECPCNESGVCQEEWFLVEPSGNVKINPEYVVDYESCHEVILHVQVTDTLTELGKNSSEGTITVRIEDINDHVPEFIQTQPNFVVAESTDRDTSVASVSATDRDSGENAIITFEVLAVRFVNNNNETEDLNKIFKVDQPPTPSDNTGIIRSLQSLDASKKGRYVITVEVKDKGGLSSTSEVVIFTVDQTFKVSLEFRSTAEDFANNQANIKWALESSTGTTVHIVKVSGQTEQRAAALTIVEAYFIFPDGTALQHDTVLNMVNGNGNTEYRDVLLGQGLSGVNAGSEDNQGEGNIEMFLLLGVVGGLVIVLIVMSTLLVFMRRNYQRKLKAAKAMNSATMSISENQKSGPVVPGTNKYTMEGANPVLNLNIETTTDLGFDEEDSNNDRSSHQINCLYCLNSLDYNIDMNMSEKDTMPMMVIEEEDEENGQNYYEPLGAALAQRGKRKGGEDTPSLTFDNPALSTTDL</sequence>
<evidence type="ECO:0000256" key="14">
    <source>
        <dbReference type="SAM" id="Phobius"/>
    </source>
</evidence>
<evidence type="ECO:0000256" key="6">
    <source>
        <dbReference type="ARBA" id="ARBA00022737"/>
    </source>
</evidence>
<dbReference type="InterPro" id="IPR020894">
    <property type="entry name" value="Cadherin_CS"/>
</dbReference>
<feature type="domain" description="Cadherin" evidence="15">
    <location>
        <begin position="931"/>
        <end position="1050"/>
    </location>
</feature>
<dbReference type="InterPro" id="IPR050971">
    <property type="entry name" value="Cadherin-domain_protein"/>
</dbReference>
<evidence type="ECO:0000313" key="17">
    <source>
        <dbReference type="RefSeq" id="XP_031442718.1"/>
    </source>
</evidence>
<feature type="region of interest" description="Disordered" evidence="13">
    <location>
        <begin position="1295"/>
        <end position="1321"/>
    </location>
</feature>
<feature type="transmembrane region" description="Helical" evidence="14">
    <location>
        <begin position="1151"/>
        <end position="1174"/>
    </location>
</feature>
<keyword evidence="11" id="KW-0325">Glycoprotein</keyword>
<dbReference type="InterPro" id="IPR002126">
    <property type="entry name" value="Cadherin-like_dom"/>
</dbReference>
<evidence type="ECO:0000256" key="8">
    <source>
        <dbReference type="ARBA" id="ARBA00022889"/>
    </source>
</evidence>
<evidence type="ECO:0000256" key="5">
    <source>
        <dbReference type="ARBA" id="ARBA00022729"/>
    </source>
</evidence>
<evidence type="ECO:0000256" key="12">
    <source>
        <dbReference type="PROSITE-ProRule" id="PRU00043"/>
    </source>
</evidence>
<evidence type="ECO:0000256" key="2">
    <source>
        <dbReference type="ARBA" id="ARBA00022475"/>
    </source>
</evidence>
<dbReference type="GeneID" id="105903066"/>
<keyword evidence="6" id="KW-0677">Repeat</keyword>
<evidence type="ECO:0000259" key="15">
    <source>
        <dbReference type="PROSITE" id="PS50268"/>
    </source>
</evidence>
<feature type="domain" description="Cadherin" evidence="15">
    <location>
        <begin position="40"/>
        <end position="137"/>
    </location>
</feature>
<dbReference type="PROSITE" id="PS50268">
    <property type="entry name" value="CADHERIN_2"/>
    <property type="match status" value="9"/>
</dbReference>
<dbReference type="PRINTS" id="PR00205">
    <property type="entry name" value="CADHERIN"/>
</dbReference>
<keyword evidence="9 14" id="KW-1133">Transmembrane helix</keyword>
<dbReference type="FunFam" id="2.60.40.60:FF:000098">
    <property type="entry name" value="cadherin-23 isoform X1"/>
    <property type="match status" value="1"/>
</dbReference>
<dbReference type="InterPro" id="IPR015919">
    <property type="entry name" value="Cadherin-like_sf"/>
</dbReference>